<dbReference type="SUPFAM" id="SSF55154">
    <property type="entry name" value="CYTH-like phosphatases"/>
    <property type="match status" value="1"/>
</dbReference>
<dbReference type="InterPro" id="IPR023577">
    <property type="entry name" value="CYTH_domain"/>
</dbReference>
<dbReference type="PANTHER" id="PTHR21028">
    <property type="entry name" value="SI:CH211-156B7.4"/>
    <property type="match status" value="1"/>
</dbReference>
<dbReference type="Pfam" id="PF01928">
    <property type="entry name" value="CYTH"/>
    <property type="match status" value="1"/>
</dbReference>
<dbReference type="InterPro" id="IPR008173">
    <property type="entry name" value="Adenylyl_cyclase_CyaB"/>
</dbReference>
<dbReference type="AlphaFoldDB" id="A0A5C1A4L2"/>
<dbReference type="PROSITE" id="PS51707">
    <property type="entry name" value="CYTH"/>
    <property type="match status" value="1"/>
</dbReference>
<dbReference type="InterPro" id="IPR033469">
    <property type="entry name" value="CYTH-like_dom_sf"/>
</dbReference>
<dbReference type="KEGG" id="lrs:PX52LOC_00458"/>
<dbReference type="EMBL" id="CP042425">
    <property type="protein sequence ID" value="QEL13600.1"/>
    <property type="molecule type" value="Genomic_DNA"/>
</dbReference>
<dbReference type="PANTHER" id="PTHR21028:SF2">
    <property type="entry name" value="CYTH DOMAIN-CONTAINING PROTEIN"/>
    <property type="match status" value="1"/>
</dbReference>
<sequence>MLEIELKFRFDDWERAKQQVQEWGGRFLESRRERDHYFNAPDRDFRTTDEVFRLRCVDEVGILTYKGPKRGGGVKTRPEIEVPLATGTVTLADAEKLILALGYRATAVVMKQRETYTLQRDGFELHLCFDHLGGVGRFVEIEIVTDESRTAEAAAVVEAVAKDLNLTVPEPRAYLRMVLDAKGIDA</sequence>
<dbReference type="OrthoDB" id="269802at2"/>
<dbReference type="SMART" id="SM01118">
    <property type="entry name" value="CYTH"/>
    <property type="match status" value="1"/>
</dbReference>
<accession>A0A5C1A4L2</accession>
<dbReference type="Gene3D" id="2.40.320.10">
    <property type="entry name" value="Hypothetical Protein Pfu-838710-001"/>
    <property type="match status" value="1"/>
</dbReference>
<protein>
    <submittedName>
        <fullName evidence="2">Class IV adenylate cyclase</fullName>
    </submittedName>
</protein>
<dbReference type="NCBIfam" id="TIGR00318">
    <property type="entry name" value="cyaB"/>
    <property type="match status" value="1"/>
</dbReference>
<dbReference type="CDD" id="cd07890">
    <property type="entry name" value="CYTH-like_AC_IV-like"/>
    <property type="match status" value="1"/>
</dbReference>
<dbReference type="Proteomes" id="UP000324974">
    <property type="component" value="Chromosome"/>
</dbReference>
<organism evidence="2 3">
    <name type="scientific">Limnoglobus roseus</name>
    <dbReference type="NCBI Taxonomy" id="2598579"/>
    <lineage>
        <taxon>Bacteria</taxon>
        <taxon>Pseudomonadati</taxon>
        <taxon>Planctomycetota</taxon>
        <taxon>Planctomycetia</taxon>
        <taxon>Gemmatales</taxon>
        <taxon>Gemmataceae</taxon>
        <taxon>Limnoglobus</taxon>
    </lineage>
</organism>
<feature type="domain" description="CYTH" evidence="1">
    <location>
        <begin position="1"/>
        <end position="180"/>
    </location>
</feature>
<name>A0A5C1A4L2_9BACT</name>
<keyword evidence="3" id="KW-1185">Reference proteome</keyword>
<evidence type="ECO:0000259" key="1">
    <source>
        <dbReference type="PROSITE" id="PS51707"/>
    </source>
</evidence>
<dbReference type="RefSeq" id="WP_149108558.1">
    <property type="nucleotide sequence ID" value="NZ_CP042425.1"/>
</dbReference>
<gene>
    <name evidence="2" type="ORF">PX52LOC_00458</name>
</gene>
<evidence type="ECO:0000313" key="2">
    <source>
        <dbReference type="EMBL" id="QEL13600.1"/>
    </source>
</evidence>
<reference evidence="3" key="1">
    <citation type="submission" date="2019-08" db="EMBL/GenBank/DDBJ databases">
        <title>Limnoglobus roseus gen. nov., sp. nov., a novel freshwater planctomycete with a giant genome from the family Gemmataceae.</title>
        <authorList>
            <person name="Kulichevskaya I.S."/>
            <person name="Naumoff D.G."/>
            <person name="Miroshnikov K."/>
            <person name="Ivanova A."/>
            <person name="Philippov D.A."/>
            <person name="Hakobyan A."/>
            <person name="Rijpstra I.C."/>
            <person name="Sinninghe Damste J.S."/>
            <person name="Liesack W."/>
            <person name="Dedysh S.N."/>
        </authorList>
    </citation>
    <scope>NUCLEOTIDE SEQUENCE [LARGE SCALE GENOMIC DNA]</scope>
    <source>
        <strain evidence="3">PX52</strain>
    </source>
</reference>
<evidence type="ECO:0000313" key="3">
    <source>
        <dbReference type="Proteomes" id="UP000324974"/>
    </source>
</evidence>
<proteinExistence type="predicted"/>